<dbReference type="OrthoDB" id="10261408at2759"/>
<dbReference type="GO" id="GO:0000981">
    <property type="term" value="F:DNA-binding transcription factor activity, RNA polymerase II-specific"/>
    <property type="evidence" value="ECO:0007669"/>
    <property type="project" value="InterPro"/>
</dbReference>
<dbReference type="GeneID" id="54360978"/>
<keyword evidence="4" id="KW-1185">Reference proteome</keyword>
<name>A0A6J3M1J5_9PEZI</name>
<evidence type="ECO:0000256" key="3">
    <source>
        <dbReference type="SAM" id="MobiDB-lite"/>
    </source>
</evidence>
<feature type="region of interest" description="Disordered" evidence="3">
    <location>
        <begin position="423"/>
        <end position="442"/>
    </location>
</feature>
<sequence length="442" mass="47393">MLDGPPVLNNRPRRHTVRVACNACRSQKLRFRSDLALLLRGTGRHGTDANDPLPRCDAARPTCSRCASLSRLCLYDTNSESESRTTALQRENESLRHQLQEYIGEGLGRMPASWGSCTAQCCTATRLLSAIISSAPDEAVAIVRRLRNGIDQDGIGYGYDTVRASAFHFTCHMLTNLCSRHKPLHPLQTSAAVTNLCGRHKPLQQSSTGMATLPNHVATAFAQARLAAQVLTQQSTSAEAVQVITDLLARCAGEPWHQHIHFADRVACFINPAAAARYAAATGAANAPAQATIASVLSTFRAPKLSLCLSSSEIGPVVAAPARNEWHCVGFAKLGPEALIYSSSAPSGGVDPVRLQNLTGQAVLNKGIRDRMSAGVRDGRVKLLEPTAAHPEQTCVRDAVLFLIYQIEQVALQGGPALVTAPRAGERRQSGTITLPKAFSQT</sequence>
<dbReference type="CDD" id="cd00067">
    <property type="entry name" value="GAL4"/>
    <property type="match status" value="1"/>
</dbReference>
<evidence type="ECO:0000256" key="2">
    <source>
        <dbReference type="SAM" id="Coils"/>
    </source>
</evidence>
<dbReference type="Gene3D" id="4.10.240.10">
    <property type="entry name" value="Zn(2)-C6 fungal-type DNA-binding domain"/>
    <property type="match status" value="1"/>
</dbReference>
<reference evidence="5" key="3">
    <citation type="submission" date="2025-08" db="UniProtKB">
        <authorList>
            <consortium name="RefSeq"/>
        </authorList>
    </citation>
    <scope>IDENTIFICATION</scope>
    <source>
        <strain evidence="5">CBS 342.82</strain>
    </source>
</reference>
<proteinExistence type="predicted"/>
<dbReference type="GO" id="GO:0008270">
    <property type="term" value="F:zinc ion binding"/>
    <property type="evidence" value="ECO:0007669"/>
    <property type="project" value="InterPro"/>
</dbReference>
<dbReference type="RefSeq" id="XP_033458927.1">
    <property type="nucleotide sequence ID" value="XM_033603178.1"/>
</dbReference>
<dbReference type="Proteomes" id="UP000504637">
    <property type="component" value="Unplaced"/>
</dbReference>
<reference evidence="5" key="1">
    <citation type="submission" date="2020-01" db="EMBL/GenBank/DDBJ databases">
        <authorList>
            <consortium name="DOE Joint Genome Institute"/>
            <person name="Haridas S."/>
            <person name="Albert R."/>
            <person name="Binder M."/>
            <person name="Bloem J."/>
            <person name="Labutti K."/>
            <person name="Salamov A."/>
            <person name="Andreopoulos B."/>
            <person name="Baker S.E."/>
            <person name="Barry K."/>
            <person name="Bills G."/>
            <person name="Bluhm B.H."/>
            <person name="Cannon C."/>
            <person name="Castanera R."/>
            <person name="Culley D.E."/>
            <person name="Daum C."/>
            <person name="Ezra D."/>
            <person name="Gonzalez J.B."/>
            <person name="Henrissat B."/>
            <person name="Kuo A."/>
            <person name="Liang C."/>
            <person name="Lipzen A."/>
            <person name="Lutzoni F."/>
            <person name="Magnuson J."/>
            <person name="Mondo S."/>
            <person name="Nolan M."/>
            <person name="Ohm R."/>
            <person name="Pangilinan J."/>
            <person name="Park H.-J."/>
            <person name="Ramirez L."/>
            <person name="Alfaro M."/>
            <person name="Sun H."/>
            <person name="Tritt A."/>
            <person name="Yoshinaga Y."/>
            <person name="Zwiers L.-H."/>
            <person name="Turgeon B.G."/>
            <person name="Goodwin S.B."/>
            <person name="Spatafora J.W."/>
            <person name="Crous P.W."/>
            <person name="Grigoriev I.V."/>
        </authorList>
    </citation>
    <scope>NUCLEOTIDE SEQUENCE</scope>
    <source>
        <strain evidence="5">CBS 342.82</strain>
    </source>
</reference>
<dbReference type="InterPro" id="IPR036864">
    <property type="entry name" value="Zn2-C6_fun-type_DNA-bd_sf"/>
</dbReference>
<evidence type="ECO:0000256" key="1">
    <source>
        <dbReference type="ARBA" id="ARBA00023242"/>
    </source>
</evidence>
<feature type="coiled-coil region" evidence="2">
    <location>
        <begin position="78"/>
        <end position="105"/>
    </location>
</feature>
<protein>
    <recommendedName>
        <fullName evidence="6">Zn(2)-C6 fungal-type domain-containing protein</fullName>
    </recommendedName>
</protein>
<gene>
    <name evidence="5" type="ORF">K489DRAFT_370795</name>
</gene>
<keyword evidence="2" id="KW-0175">Coiled coil</keyword>
<evidence type="ECO:0000313" key="4">
    <source>
        <dbReference type="Proteomes" id="UP000504637"/>
    </source>
</evidence>
<dbReference type="AlphaFoldDB" id="A0A6J3M1J5"/>
<dbReference type="InterPro" id="IPR001138">
    <property type="entry name" value="Zn2Cys6_DnaBD"/>
</dbReference>
<accession>A0A6J3M1J5</accession>
<evidence type="ECO:0008006" key="6">
    <source>
        <dbReference type="Google" id="ProtNLM"/>
    </source>
</evidence>
<evidence type="ECO:0000313" key="5">
    <source>
        <dbReference type="RefSeq" id="XP_033458927.1"/>
    </source>
</evidence>
<keyword evidence="1" id="KW-0539">Nucleus</keyword>
<organism evidence="5">
    <name type="scientific">Dissoconium aciculare CBS 342.82</name>
    <dbReference type="NCBI Taxonomy" id="1314786"/>
    <lineage>
        <taxon>Eukaryota</taxon>
        <taxon>Fungi</taxon>
        <taxon>Dikarya</taxon>
        <taxon>Ascomycota</taxon>
        <taxon>Pezizomycotina</taxon>
        <taxon>Dothideomycetes</taxon>
        <taxon>Dothideomycetidae</taxon>
        <taxon>Mycosphaerellales</taxon>
        <taxon>Dissoconiaceae</taxon>
        <taxon>Dissoconium</taxon>
    </lineage>
</organism>
<reference evidence="5" key="2">
    <citation type="submission" date="2020-04" db="EMBL/GenBank/DDBJ databases">
        <authorList>
            <consortium name="NCBI Genome Project"/>
        </authorList>
    </citation>
    <scope>NUCLEOTIDE SEQUENCE</scope>
    <source>
        <strain evidence="5">CBS 342.82</strain>
    </source>
</reference>